<name>A0ABW4F3W1_9PSEU</name>
<feature type="transmembrane region" description="Helical" evidence="6">
    <location>
        <begin position="257"/>
        <end position="277"/>
    </location>
</feature>
<feature type="transmembrane region" description="Helical" evidence="6">
    <location>
        <begin position="351"/>
        <end position="369"/>
    </location>
</feature>
<dbReference type="Gene3D" id="1.20.1740.10">
    <property type="entry name" value="Amino acid/polyamine transporter I"/>
    <property type="match status" value="1"/>
</dbReference>
<feature type="transmembrane region" description="Helical" evidence="6">
    <location>
        <begin position="184"/>
        <end position="203"/>
    </location>
</feature>
<evidence type="ECO:0000259" key="7">
    <source>
        <dbReference type="Pfam" id="PF00324"/>
    </source>
</evidence>
<dbReference type="InterPro" id="IPR050367">
    <property type="entry name" value="APC_superfamily"/>
</dbReference>
<reference evidence="9" key="1">
    <citation type="journal article" date="2019" name="Int. J. Syst. Evol. Microbiol.">
        <title>The Global Catalogue of Microorganisms (GCM) 10K type strain sequencing project: providing services to taxonomists for standard genome sequencing and annotation.</title>
        <authorList>
            <consortium name="The Broad Institute Genomics Platform"/>
            <consortium name="The Broad Institute Genome Sequencing Center for Infectious Disease"/>
            <person name="Wu L."/>
            <person name="Ma J."/>
        </authorList>
    </citation>
    <scope>NUCLEOTIDE SEQUENCE [LARGE SCALE GENOMIC DNA]</scope>
    <source>
        <strain evidence="9">CCM 7043</strain>
    </source>
</reference>
<feature type="transmembrane region" description="Helical" evidence="6">
    <location>
        <begin position="436"/>
        <end position="454"/>
    </location>
</feature>
<dbReference type="Proteomes" id="UP001597114">
    <property type="component" value="Unassembled WGS sequence"/>
</dbReference>
<evidence type="ECO:0000313" key="9">
    <source>
        <dbReference type="Proteomes" id="UP001597114"/>
    </source>
</evidence>
<feature type="transmembrane region" description="Helical" evidence="6">
    <location>
        <begin position="409"/>
        <end position="430"/>
    </location>
</feature>
<feature type="domain" description="Amino acid permease/ SLC12A" evidence="7">
    <location>
        <begin position="63"/>
        <end position="419"/>
    </location>
</feature>
<evidence type="ECO:0000256" key="3">
    <source>
        <dbReference type="ARBA" id="ARBA00022989"/>
    </source>
</evidence>
<proteinExistence type="predicted"/>
<dbReference type="Pfam" id="PF00324">
    <property type="entry name" value="AA_permease"/>
    <property type="match status" value="1"/>
</dbReference>
<evidence type="ECO:0000256" key="1">
    <source>
        <dbReference type="ARBA" id="ARBA00004141"/>
    </source>
</evidence>
<feature type="transmembrane region" description="Helical" evidence="6">
    <location>
        <begin position="158"/>
        <end position="177"/>
    </location>
</feature>
<evidence type="ECO:0000256" key="6">
    <source>
        <dbReference type="SAM" id="Phobius"/>
    </source>
</evidence>
<gene>
    <name evidence="8" type="ORF">ACFSJD_31975</name>
</gene>
<evidence type="ECO:0000256" key="2">
    <source>
        <dbReference type="ARBA" id="ARBA00022692"/>
    </source>
</evidence>
<comment type="subcellular location">
    <subcellularLocation>
        <location evidence="1">Membrane</location>
        <topology evidence="1">Multi-pass membrane protein</topology>
    </subcellularLocation>
</comment>
<evidence type="ECO:0000256" key="5">
    <source>
        <dbReference type="SAM" id="MobiDB-lite"/>
    </source>
</evidence>
<feature type="region of interest" description="Disordered" evidence="5">
    <location>
        <begin position="492"/>
        <end position="517"/>
    </location>
</feature>
<keyword evidence="3 6" id="KW-1133">Transmembrane helix</keyword>
<feature type="transmembrane region" description="Helical" evidence="6">
    <location>
        <begin position="72"/>
        <end position="96"/>
    </location>
</feature>
<feature type="transmembrane region" description="Helical" evidence="6">
    <location>
        <begin position="381"/>
        <end position="400"/>
    </location>
</feature>
<keyword evidence="4 6" id="KW-0472">Membrane</keyword>
<evidence type="ECO:0000313" key="8">
    <source>
        <dbReference type="EMBL" id="MFD1522154.1"/>
    </source>
</evidence>
<sequence length="517" mass="53365">MTSEGTMSALSDAITRSFSAEELDRPAMSPLRALGRRRLSGVEVLAQSVATTAPAASMVVLPMTMLRNASPLVGLLTIIGATILISLIALCVTQFTRRQAAAGGLYSFVFQGLGTRAALTTGVAVLVKYLGSATLTLYSGSAALTAVLREVGVDVDGPLATLAVHAAVAAAALAVLVRGARFAALAILAVEAGSLLFILALTLMPAAEAVTPPAEPVTAPHGVLYVALGAVFALAGFESATFFGPEAKRPLVTITRTVLLTPMICGGLFVFAAWAAWTGRSTTIVDVYLHGTASGAPTLLVVALNLGLACSWLASATASSHAASRLVYSMGVERLLPPFFTAVHRRFRTPYAALLVIVLLVAVASALLVPSPVRDTLRDVVRAMVVAAYVLVAVASIRFLRRIREQTRGVLLAAFAASLAGIALLGYLVVARVVDADIGAPAVIAALLSAGLLWHRRLLRRRPGDLDRVGAFDHAESDDVLPGAGVFAPDAHGNPVLVAGRAPPGRGHRGGSSTDAS</sequence>
<comment type="caution">
    <text evidence="8">The sequence shown here is derived from an EMBL/GenBank/DDBJ whole genome shotgun (WGS) entry which is preliminary data.</text>
</comment>
<dbReference type="InterPro" id="IPR004841">
    <property type="entry name" value="AA-permease/SLC12A_dom"/>
</dbReference>
<evidence type="ECO:0000256" key="4">
    <source>
        <dbReference type="ARBA" id="ARBA00023136"/>
    </source>
</evidence>
<keyword evidence="2 6" id="KW-0812">Transmembrane</keyword>
<feature type="transmembrane region" description="Helical" evidence="6">
    <location>
        <begin position="44"/>
        <end position="66"/>
    </location>
</feature>
<dbReference type="EMBL" id="JBHUCO010000044">
    <property type="protein sequence ID" value="MFD1522154.1"/>
    <property type="molecule type" value="Genomic_DNA"/>
</dbReference>
<dbReference type="PANTHER" id="PTHR42770:SF7">
    <property type="entry name" value="MEMBRANE PROTEIN"/>
    <property type="match status" value="1"/>
</dbReference>
<organism evidence="8 9">
    <name type="scientific">Pseudonocardia yunnanensis</name>
    <dbReference type="NCBI Taxonomy" id="58107"/>
    <lineage>
        <taxon>Bacteria</taxon>
        <taxon>Bacillati</taxon>
        <taxon>Actinomycetota</taxon>
        <taxon>Actinomycetes</taxon>
        <taxon>Pseudonocardiales</taxon>
        <taxon>Pseudonocardiaceae</taxon>
        <taxon>Pseudonocardia</taxon>
    </lineage>
</organism>
<protein>
    <submittedName>
        <fullName evidence="8">APC family permease</fullName>
    </submittedName>
</protein>
<accession>A0ABW4F3W1</accession>
<dbReference type="PIRSF" id="PIRSF006060">
    <property type="entry name" value="AA_transporter"/>
    <property type="match status" value="1"/>
</dbReference>
<dbReference type="RefSeq" id="WP_344730070.1">
    <property type="nucleotide sequence ID" value="NZ_BAAAUS010000064.1"/>
</dbReference>
<feature type="transmembrane region" description="Helical" evidence="6">
    <location>
        <begin position="297"/>
        <end position="315"/>
    </location>
</feature>
<keyword evidence="9" id="KW-1185">Reference proteome</keyword>
<dbReference type="PANTHER" id="PTHR42770">
    <property type="entry name" value="AMINO ACID TRANSPORTER-RELATED"/>
    <property type="match status" value="1"/>
</dbReference>
<feature type="transmembrane region" description="Helical" evidence="6">
    <location>
        <begin position="223"/>
        <end position="245"/>
    </location>
</feature>